<protein>
    <submittedName>
        <fullName evidence="1">Uncharacterized protein</fullName>
    </submittedName>
</protein>
<dbReference type="AlphaFoldDB" id="A0A4R8S3X9"/>
<evidence type="ECO:0000313" key="1">
    <source>
        <dbReference type="EMBL" id="TDZ78708.1"/>
    </source>
</evidence>
<sequence>MNVLVDGEADMKRVVVITGIVVALLIAALAVPTKVICPNGPCSTAPDAQGNVHRYYEMKPLGATLVEEATGFRIPIHYTSGRDTESIS</sequence>
<dbReference type="EMBL" id="PECH01000009">
    <property type="protein sequence ID" value="TDZ78708.1"/>
    <property type="molecule type" value="Genomic_DNA"/>
</dbReference>
<proteinExistence type="predicted"/>
<reference evidence="1 2" key="1">
    <citation type="journal article" date="2019" name="Sci. Rep.">
        <title>Extended insight into the Mycobacterium chelonae-abscessus complex through whole genome sequencing of Mycobacterium salmoniphilum outbreak and Mycobacterium salmoniphilum-like strains.</title>
        <authorList>
            <person name="Behra P.R.K."/>
            <person name="Das S."/>
            <person name="Pettersson B.M.F."/>
            <person name="Shirreff L."/>
            <person name="DuCote T."/>
            <person name="Jacobsson K.G."/>
            <person name="Ennis D.G."/>
            <person name="Kirsebom L.A."/>
        </authorList>
    </citation>
    <scope>NUCLEOTIDE SEQUENCE [LARGE SCALE GENOMIC DNA]</scope>
    <source>
        <strain evidence="1 2">DE 4585</strain>
    </source>
</reference>
<comment type="caution">
    <text evidence="1">The sequence shown here is derived from an EMBL/GenBank/DDBJ whole genome shotgun (WGS) entry which is preliminary data.</text>
</comment>
<dbReference type="Proteomes" id="UP000295117">
    <property type="component" value="Unassembled WGS sequence"/>
</dbReference>
<evidence type="ECO:0000313" key="2">
    <source>
        <dbReference type="Proteomes" id="UP000295117"/>
    </source>
</evidence>
<name>A0A4R8S3X9_9MYCO</name>
<accession>A0A4R8S3X9</accession>
<gene>
    <name evidence="1" type="ORF">DE4585_04545</name>
</gene>
<organism evidence="1 2">
    <name type="scientific">Mycobacteroides salmoniphilum</name>
    <dbReference type="NCBI Taxonomy" id="404941"/>
    <lineage>
        <taxon>Bacteria</taxon>
        <taxon>Bacillati</taxon>
        <taxon>Actinomycetota</taxon>
        <taxon>Actinomycetes</taxon>
        <taxon>Mycobacteriales</taxon>
        <taxon>Mycobacteriaceae</taxon>
        <taxon>Mycobacteroides</taxon>
    </lineage>
</organism>